<evidence type="ECO:0000313" key="2">
    <source>
        <dbReference type="EMBL" id="OGY60215.1"/>
    </source>
</evidence>
<keyword evidence="1" id="KW-1133">Transmembrane helix</keyword>
<feature type="transmembrane region" description="Helical" evidence="1">
    <location>
        <begin position="12"/>
        <end position="34"/>
    </location>
</feature>
<dbReference type="AlphaFoldDB" id="A0A1G1Z6G5"/>
<reference evidence="2 3" key="1">
    <citation type="journal article" date="2016" name="Nat. Commun.">
        <title>Thousands of microbial genomes shed light on interconnected biogeochemical processes in an aquifer system.</title>
        <authorList>
            <person name="Anantharaman K."/>
            <person name="Brown C.T."/>
            <person name="Hug L.A."/>
            <person name="Sharon I."/>
            <person name="Castelle C.J."/>
            <person name="Probst A.J."/>
            <person name="Thomas B.C."/>
            <person name="Singh A."/>
            <person name="Wilkins M.J."/>
            <person name="Karaoz U."/>
            <person name="Brodie E.L."/>
            <person name="Williams K.H."/>
            <person name="Hubbard S.S."/>
            <person name="Banfield J.F."/>
        </authorList>
    </citation>
    <scope>NUCLEOTIDE SEQUENCE [LARGE SCALE GENOMIC DNA]</scope>
</reference>
<keyword evidence="1" id="KW-0812">Transmembrane</keyword>
<dbReference type="STRING" id="1797689.A3F24_00560"/>
<name>A0A1G1Z6G5_9BACT</name>
<sequence length="408" mass="41678">MLKVMNIKNTKGRITLVSMLIVALFVMMGGIYMFTQSTKAAAIQSAKDVLTDARPGQASNHTLTFTINNAIDAGDTLTIDFDDGTFDFVTTGFAITDAKDYDIDDDGADKVVVVDGACAADQFEIDSMTNSVFQFTYCAGSTAVASGSIMTVQIGTNASTSGGTGDTQITNPAESAGGGVADTPTITVGGTFGGSGDLLVALVAGVTVSVTVDESAAFTIAGRSDAQCADYDNTAGTEIALTSATAVTFPTITSSNDETFIDGCQRLTVSTNAATGYVITVAEDDQLESVSSTILDGTCDSGCGDSTEAQWATSTNNGFGYCMVDIAGGGDAAATADAGWGTNDCDDADTYFKTIASIADSDTVANIMSSVTAVSGDVSDIGYRLSVSDTQAAGAYQNIVSFVMTPTY</sequence>
<proteinExistence type="predicted"/>
<protein>
    <submittedName>
        <fullName evidence="2">Uncharacterized protein</fullName>
    </submittedName>
</protein>
<evidence type="ECO:0000313" key="3">
    <source>
        <dbReference type="Proteomes" id="UP000178515"/>
    </source>
</evidence>
<evidence type="ECO:0000256" key="1">
    <source>
        <dbReference type="SAM" id="Phobius"/>
    </source>
</evidence>
<gene>
    <name evidence="2" type="ORF">A3F24_00560</name>
</gene>
<dbReference type="Proteomes" id="UP000178515">
    <property type="component" value="Unassembled WGS sequence"/>
</dbReference>
<accession>A0A1G1Z6G5</accession>
<keyword evidence="1" id="KW-0472">Membrane</keyword>
<comment type="caution">
    <text evidence="2">The sequence shown here is derived from an EMBL/GenBank/DDBJ whole genome shotgun (WGS) entry which is preliminary data.</text>
</comment>
<dbReference type="EMBL" id="MHIX01000002">
    <property type="protein sequence ID" value="OGY60215.1"/>
    <property type="molecule type" value="Genomic_DNA"/>
</dbReference>
<organism evidence="2 3">
    <name type="scientific">Candidatus Colwellbacteria bacterium RIFCSPHIGHO2_12_FULL_44_17</name>
    <dbReference type="NCBI Taxonomy" id="1797689"/>
    <lineage>
        <taxon>Bacteria</taxon>
        <taxon>Candidatus Colwelliibacteriota</taxon>
    </lineage>
</organism>